<dbReference type="PRINTS" id="PR00146">
    <property type="entry name" value="DHPICSNTHASE"/>
</dbReference>
<reference evidence="4" key="1">
    <citation type="journal article" date="2006" name="Proc. Natl. Acad. Sci. U.S.A.">
        <title>The complete genome of Rhodococcus sp. RHA1 provides insights into a catabolic powerhouse.</title>
        <authorList>
            <person name="McLeod M.P."/>
            <person name="Warren R.L."/>
            <person name="Hsiao W.W.L."/>
            <person name="Araki N."/>
            <person name="Myhre M."/>
            <person name="Fernandes C."/>
            <person name="Miyazawa D."/>
            <person name="Wong W."/>
            <person name="Lillquist A.L."/>
            <person name="Wang D."/>
            <person name="Dosanjh M."/>
            <person name="Hara H."/>
            <person name="Petrescu A."/>
            <person name="Morin R.D."/>
            <person name="Yang G."/>
            <person name="Stott J.M."/>
            <person name="Schein J.E."/>
            <person name="Shin H."/>
            <person name="Smailus D."/>
            <person name="Siddiqui A.S."/>
            <person name="Marra M.A."/>
            <person name="Jones S.J.M."/>
            <person name="Holt R."/>
            <person name="Brinkman F.S.L."/>
            <person name="Miyauchi K."/>
            <person name="Fukuda M."/>
            <person name="Davies J.E."/>
            <person name="Mohn W.W."/>
            <person name="Eltis L.D."/>
        </authorList>
    </citation>
    <scope>NUCLEOTIDE SEQUENCE [LARGE SCALE GENOMIC DNA]</scope>
    <source>
        <strain evidence="4">RHA1</strain>
    </source>
</reference>
<dbReference type="InterPro" id="IPR002220">
    <property type="entry name" value="DapA-like"/>
</dbReference>
<accession>Q0RXH3</accession>
<dbReference type="HOGENOM" id="CLU_049343_5_3_11"/>
<dbReference type="SMART" id="SM01130">
    <property type="entry name" value="DHDPS"/>
    <property type="match status" value="1"/>
</dbReference>
<dbReference type="GO" id="GO:0008840">
    <property type="term" value="F:4-hydroxy-tetrahydrodipicolinate synthase activity"/>
    <property type="evidence" value="ECO:0007669"/>
    <property type="project" value="UniProtKB-EC"/>
</dbReference>
<dbReference type="CDD" id="cd00408">
    <property type="entry name" value="DHDPS-like"/>
    <property type="match status" value="1"/>
</dbReference>
<dbReference type="PIRSF" id="PIRSF001365">
    <property type="entry name" value="DHDPS"/>
    <property type="match status" value="1"/>
</dbReference>
<dbReference type="PANTHER" id="PTHR12128">
    <property type="entry name" value="DIHYDRODIPICOLINATE SYNTHASE"/>
    <property type="match status" value="1"/>
</dbReference>
<keyword evidence="1 2" id="KW-0456">Lyase</keyword>
<dbReference type="OrthoDB" id="3175637at2"/>
<evidence type="ECO:0000256" key="1">
    <source>
        <dbReference type="ARBA" id="ARBA00023239"/>
    </source>
</evidence>
<keyword evidence="3" id="KW-0614">Plasmid</keyword>
<dbReference type="Pfam" id="PF00701">
    <property type="entry name" value="DHDPS"/>
    <property type="match status" value="1"/>
</dbReference>
<gene>
    <name evidence="3" type="primary">dapA5</name>
    <name evidence="3" type="ordered locus">RHA1_ro08969</name>
</gene>
<dbReference type="Gene3D" id="3.20.20.70">
    <property type="entry name" value="Aldolase class I"/>
    <property type="match status" value="1"/>
</dbReference>
<dbReference type="EMBL" id="CP000432">
    <property type="protein sequence ID" value="ABH00013.1"/>
    <property type="molecule type" value="Genomic_DNA"/>
</dbReference>
<geneLocation type="plasmid" evidence="3 4">
    <name>pRHL1</name>
</geneLocation>
<dbReference type="EC" id="4.3.3.7" evidence="3"/>
<dbReference type="InterPro" id="IPR013785">
    <property type="entry name" value="Aldolase_TIM"/>
</dbReference>
<protein>
    <submittedName>
        <fullName evidence="3">Dihydrodipicolinate synthase</fullName>
        <ecNumber evidence="3">4.3.3.7</ecNumber>
    </submittedName>
</protein>
<proteinExistence type="inferred from homology"/>
<organism evidence="3 4">
    <name type="scientific">Rhodococcus jostii (strain RHA1)</name>
    <dbReference type="NCBI Taxonomy" id="101510"/>
    <lineage>
        <taxon>Bacteria</taxon>
        <taxon>Bacillati</taxon>
        <taxon>Actinomycetota</taxon>
        <taxon>Actinomycetes</taxon>
        <taxon>Mycobacteriales</taxon>
        <taxon>Nocardiaceae</taxon>
        <taxon>Rhodococcus</taxon>
    </lineage>
</organism>
<dbReference type="Proteomes" id="UP000008710">
    <property type="component" value="Plasmid pRHL1"/>
</dbReference>
<dbReference type="RefSeq" id="WP_011599690.1">
    <property type="nucleotide sequence ID" value="NC_008269.1"/>
</dbReference>
<dbReference type="KEGG" id="rha:RHA1_ro08969"/>
<sequence length="306" mass="32990">MTPPSFDCTGVIPASLLPLHADFSIDIESYRKHLNDMADVRGISAITVNGHASEVSSCTFDEQQLLLETACDQVGDRVPIVSGIYADSTAEAVRLARMAENAGASALLVFPPNVFALGSRPEMVLAHFTSIAEATSLPLIIFQFPVKEPLSYGHDVIGRLIDSVPTIRAMKDGSSDPVRSEMAVREYQSDTFSVLTTHSAWLLQSLVVGCKGILSGAGSTIANLQVELFEAVRGHDLEVAQAVAARIYSTTQAFYCSPGVDMHNRMKEAQVLLGRLPSSVVRPPLQKLPAAEVERIAELMRVAQVL</sequence>
<dbReference type="SUPFAM" id="SSF51569">
    <property type="entry name" value="Aldolase"/>
    <property type="match status" value="1"/>
</dbReference>
<dbReference type="AlphaFoldDB" id="Q0RXH3"/>
<evidence type="ECO:0000256" key="2">
    <source>
        <dbReference type="PIRNR" id="PIRNR001365"/>
    </source>
</evidence>
<comment type="similarity">
    <text evidence="2">Belongs to the DapA family.</text>
</comment>
<evidence type="ECO:0000313" key="4">
    <source>
        <dbReference type="Proteomes" id="UP000008710"/>
    </source>
</evidence>
<evidence type="ECO:0000313" key="3">
    <source>
        <dbReference type="EMBL" id="ABH00013.1"/>
    </source>
</evidence>
<name>Q0RXH3_RHOJR</name>
<dbReference type="PANTHER" id="PTHR12128:SF72">
    <property type="entry name" value="DIHYDRODIPICOLINATE SYNTHASE"/>
    <property type="match status" value="1"/>
</dbReference>